<feature type="domain" description="HTH deoR-type" evidence="6">
    <location>
        <begin position="3"/>
        <end position="58"/>
    </location>
</feature>
<organism evidence="7 8">
    <name type="scientific">Microbacterium resistens</name>
    <dbReference type="NCBI Taxonomy" id="156977"/>
    <lineage>
        <taxon>Bacteria</taxon>
        <taxon>Bacillati</taxon>
        <taxon>Actinomycetota</taxon>
        <taxon>Actinomycetes</taxon>
        <taxon>Micrococcales</taxon>
        <taxon>Microbacteriaceae</taxon>
        <taxon>Microbacterium</taxon>
    </lineage>
</organism>
<dbReference type="RefSeq" id="WP_231820710.1">
    <property type="nucleotide sequence ID" value="NZ_CP082781.1"/>
</dbReference>
<dbReference type="EMBL" id="CP082781">
    <property type="protein sequence ID" value="UGS27304.1"/>
    <property type="molecule type" value="Genomic_DNA"/>
</dbReference>
<keyword evidence="2" id="KW-0678">Repressor</keyword>
<evidence type="ECO:0000256" key="1">
    <source>
        <dbReference type="ARBA" id="ARBA00021390"/>
    </source>
</evidence>
<keyword evidence="8" id="KW-1185">Reference proteome</keyword>
<dbReference type="InterPro" id="IPR050313">
    <property type="entry name" value="Carb_Metab_HTH_regulators"/>
</dbReference>
<protein>
    <recommendedName>
        <fullName evidence="1">Lactose phosphotransferase system repressor</fullName>
    </recommendedName>
</protein>
<dbReference type="SMART" id="SM01134">
    <property type="entry name" value="DeoRC"/>
    <property type="match status" value="1"/>
</dbReference>
<dbReference type="Pfam" id="PF08220">
    <property type="entry name" value="HTH_DeoR"/>
    <property type="match status" value="1"/>
</dbReference>
<dbReference type="PANTHER" id="PTHR30363:SF4">
    <property type="entry name" value="GLYCEROL-3-PHOSPHATE REGULON REPRESSOR"/>
    <property type="match status" value="1"/>
</dbReference>
<dbReference type="Proteomes" id="UP001199642">
    <property type="component" value="Chromosome"/>
</dbReference>
<dbReference type="InterPro" id="IPR036390">
    <property type="entry name" value="WH_DNA-bd_sf"/>
</dbReference>
<keyword evidence="7" id="KW-0238">DNA-binding</keyword>
<evidence type="ECO:0000313" key="7">
    <source>
        <dbReference type="EMBL" id="UGS27304.1"/>
    </source>
</evidence>
<keyword evidence="4" id="KW-0804">Transcription</keyword>
<evidence type="ECO:0000256" key="2">
    <source>
        <dbReference type="ARBA" id="ARBA00022491"/>
    </source>
</evidence>
<gene>
    <name evidence="7" type="ORF">K8F61_03600</name>
</gene>
<sequence length="251" mass="25744">MLAAARKELLMERLRTHGRIVAKEVAAELGLSEDSIRRDLRELDAAGLAVRVYGGALPASPAVVDYTARTAVAAESKRRVAEAAVRLIEPGSAVLLDGGTTALAVAEALPRPFTGTVITHSPTVAAALLHHDAEILLIGGRVFKHSAVACGAAAIEAASRISADLFLLGVTGIHPQAGLTTGDADEAAMKRALAARAAETYVLGSAEKVGAASRFCVLPVDAVAGIVIDKSPEDPVSRELAAAGGRLVPAR</sequence>
<dbReference type="PANTHER" id="PTHR30363">
    <property type="entry name" value="HTH-TYPE TRANSCRIPTIONAL REGULATOR SRLR-RELATED"/>
    <property type="match status" value="1"/>
</dbReference>
<reference evidence="7 8" key="1">
    <citation type="submission" date="2023-01" db="EMBL/GenBank/DDBJ databases">
        <title>Characterization of estradiol degrading bacteria Microbacterium sp. MZT7 and reveal degrading genes through genome analysis.</title>
        <authorList>
            <person name="Hao P."/>
            <person name="Gao Y."/>
        </authorList>
    </citation>
    <scope>NUCLEOTIDE SEQUENCE [LARGE SCALE GENOMIC DNA]</scope>
    <source>
        <strain evidence="7 8">MZT7</strain>
    </source>
</reference>
<dbReference type="Gene3D" id="3.40.50.1360">
    <property type="match status" value="1"/>
</dbReference>
<dbReference type="PROSITE" id="PS51000">
    <property type="entry name" value="HTH_DEOR_2"/>
    <property type="match status" value="1"/>
</dbReference>
<evidence type="ECO:0000256" key="4">
    <source>
        <dbReference type="ARBA" id="ARBA00023163"/>
    </source>
</evidence>
<proteinExistence type="predicted"/>
<evidence type="ECO:0000256" key="5">
    <source>
        <dbReference type="ARBA" id="ARBA00024937"/>
    </source>
</evidence>
<name>A0ABY3RWP5_9MICO</name>
<dbReference type="InterPro" id="IPR014036">
    <property type="entry name" value="DeoR-like_C"/>
</dbReference>
<evidence type="ECO:0000313" key="8">
    <source>
        <dbReference type="Proteomes" id="UP001199642"/>
    </source>
</evidence>
<dbReference type="SMART" id="SM00420">
    <property type="entry name" value="HTH_DEOR"/>
    <property type="match status" value="1"/>
</dbReference>
<dbReference type="InterPro" id="IPR037171">
    <property type="entry name" value="NagB/RpiA_transferase-like"/>
</dbReference>
<dbReference type="InterPro" id="IPR001034">
    <property type="entry name" value="DeoR_HTH"/>
</dbReference>
<keyword evidence="3" id="KW-0805">Transcription regulation</keyword>
<evidence type="ECO:0000256" key="3">
    <source>
        <dbReference type="ARBA" id="ARBA00023015"/>
    </source>
</evidence>
<dbReference type="Pfam" id="PF00455">
    <property type="entry name" value="DeoRC"/>
    <property type="match status" value="1"/>
</dbReference>
<comment type="function">
    <text evidence="5">Repressor of the lactose catabolism operon. Galactose-6-phosphate is the inducer.</text>
</comment>
<dbReference type="GO" id="GO:0003677">
    <property type="term" value="F:DNA binding"/>
    <property type="evidence" value="ECO:0007669"/>
    <property type="project" value="UniProtKB-KW"/>
</dbReference>
<dbReference type="SUPFAM" id="SSF46785">
    <property type="entry name" value="Winged helix' DNA-binding domain"/>
    <property type="match status" value="1"/>
</dbReference>
<dbReference type="PRINTS" id="PR00037">
    <property type="entry name" value="HTHLACR"/>
</dbReference>
<dbReference type="SUPFAM" id="SSF100950">
    <property type="entry name" value="NagB/RpiA/CoA transferase-like"/>
    <property type="match status" value="1"/>
</dbReference>
<accession>A0ABY3RWP5</accession>
<evidence type="ECO:0000259" key="6">
    <source>
        <dbReference type="PROSITE" id="PS51000"/>
    </source>
</evidence>